<feature type="compositionally biased region" description="Low complexity" evidence="1">
    <location>
        <begin position="102"/>
        <end position="117"/>
    </location>
</feature>
<comment type="caution">
    <text evidence="3">The sequence shown here is derived from an EMBL/GenBank/DDBJ whole genome shotgun (WGS) entry which is preliminary data.</text>
</comment>
<dbReference type="Pfam" id="PF13560">
    <property type="entry name" value="HTH_31"/>
    <property type="match status" value="1"/>
</dbReference>
<dbReference type="RefSeq" id="WP_307246596.1">
    <property type="nucleotide sequence ID" value="NZ_JAUSQZ010000001.1"/>
</dbReference>
<feature type="transmembrane region" description="Helical" evidence="2">
    <location>
        <begin position="149"/>
        <end position="168"/>
    </location>
</feature>
<evidence type="ECO:0000313" key="3">
    <source>
        <dbReference type="EMBL" id="MDP9828914.1"/>
    </source>
</evidence>
<dbReference type="Proteomes" id="UP001235712">
    <property type="component" value="Unassembled WGS sequence"/>
</dbReference>
<name>A0ABT9P923_9ACTN</name>
<accession>A0ABT9P923</accession>
<gene>
    <name evidence="3" type="ORF">J2S57_004663</name>
</gene>
<organism evidence="3 4">
    <name type="scientific">Kineosporia succinea</name>
    <dbReference type="NCBI Taxonomy" id="84632"/>
    <lineage>
        <taxon>Bacteria</taxon>
        <taxon>Bacillati</taxon>
        <taxon>Actinomycetota</taxon>
        <taxon>Actinomycetes</taxon>
        <taxon>Kineosporiales</taxon>
        <taxon>Kineosporiaceae</taxon>
        <taxon>Kineosporia</taxon>
    </lineage>
</organism>
<keyword evidence="2" id="KW-0472">Membrane</keyword>
<protein>
    <submittedName>
        <fullName evidence="3">Transcriptional regulator with XRE-family HTH domain</fullName>
    </submittedName>
</protein>
<keyword evidence="4" id="KW-1185">Reference proteome</keyword>
<evidence type="ECO:0000256" key="2">
    <source>
        <dbReference type="SAM" id="Phobius"/>
    </source>
</evidence>
<evidence type="ECO:0000256" key="1">
    <source>
        <dbReference type="SAM" id="MobiDB-lite"/>
    </source>
</evidence>
<feature type="region of interest" description="Disordered" evidence="1">
    <location>
        <begin position="100"/>
        <end position="140"/>
    </location>
</feature>
<sequence>MSESEHLPDSTRPTRDPGAATTSDEFVRALASLRVAAGESYRALHQRTGIPLSTLNDTLSGRRKPRNPVIRQVVQAYADDDAQAAAWLENWAVLMVDESRPADPAGSADAADPARSGTSAPLTGAMPVLPASTIAPSDTPNARKTRSRLWIVAAVAAAVVVLGAGLVWQIGLAGDEPGDPGPDAGPDAAAVLDRGTELTVFNVEEPCRDQRIAACALGLYRSPWEPRSADNQTGRVFHEDVVVADCVIADGRLITDETGVSTHRWYHVAVPGSDVVGWLPAVRTRTDVEVAACRASRPTTS</sequence>
<dbReference type="EMBL" id="JAUSQZ010000001">
    <property type="protein sequence ID" value="MDP9828914.1"/>
    <property type="molecule type" value="Genomic_DNA"/>
</dbReference>
<feature type="compositionally biased region" description="Basic and acidic residues" evidence="1">
    <location>
        <begin position="1"/>
        <end position="15"/>
    </location>
</feature>
<keyword evidence="2" id="KW-0812">Transmembrane</keyword>
<reference evidence="3 4" key="1">
    <citation type="submission" date="2023-07" db="EMBL/GenBank/DDBJ databases">
        <title>Sequencing the genomes of 1000 actinobacteria strains.</title>
        <authorList>
            <person name="Klenk H.-P."/>
        </authorList>
    </citation>
    <scope>NUCLEOTIDE SEQUENCE [LARGE SCALE GENOMIC DNA]</scope>
    <source>
        <strain evidence="3 4">DSM 44388</strain>
    </source>
</reference>
<keyword evidence="2" id="KW-1133">Transmembrane helix</keyword>
<evidence type="ECO:0000313" key="4">
    <source>
        <dbReference type="Proteomes" id="UP001235712"/>
    </source>
</evidence>
<feature type="region of interest" description="Disordered" evidence="1">
    <location>
        <begin position="1"/>
        <end position="23"/>
    </location>
</feature>
<proteinExistence type="predicted"/>